<organism evidence="1 2">
    <name type="scientific">Yeguia hominis</name>
    <dbReference type="NCBI Taxonomy" id="2763662"/>
    <lineage>
        <taxon>Bacteria</taxon>
        <taxon>Bacillati</taxon>
        <taxon>Bacillota</taxon>
        <taxon>Clostridia</taxon>
        <taxon>Eubacteriales</taxon>
        <taxon>Yeguiaceae</taxon>
        <taxon>Yeguia</taxon>
    </lineage>
</organism>
<protein>
    <submittedName>
        <fullName evidence="1">Uncharacterized protein</fullName>
    </submittedName>
</protein>
<accession>A0A926D8B3</accession>
<name>A0A926D8B3_9FIRM</name>
<proteinExistence type="predicted"/>
<dbReference type="EMBL" id="JACRSN010000007">
    <property type="protein sequence ID" value="MBC8533618.1"/>
    <property type="molecule type" value="Genomic_DNA"/>
</dbReference>
<gene>
    <name evidence="1" type="ORF">IAG03_06280</name>
</gene>
<dbReference type="RefSeq" id="WP_249319157.1">
    <property type="nucleotide sequence ID" value="NZ_JACRSN010000007.1"/>
</dbReference>
<reference evidence="1" key="1">
    <citation type="submission" date="2020-08" db="EMBL/GenBank/DDBJ databases">
        <title>Genome public.</title>
        <authorList>
            <person name="Liu C."/>
            <person name="Sun Q."/>
        </authorList>
    </citation>
    <scope>NUCLEOTIDE SEQUENCE</scope>
    <source>
        <strain evidence="1">NSJ-40</strain>
    </source>
</reference>
<evidence type="ECO:0000313" key="2">
    <source>
        <dbReference type="Proteomes" id="UP000651482"/>
    </source>
</evidence>
<evidence type="ECO:0000313" key="1">
    <source>
        <dbReference type="EMBL" id="MBC8533618.1"/>
    </source>
</evidence>
<sequence>MGTGWKRIACALDANFRVGVFKAAADGFAAEFTKMPVEPQNDREPWHADFHNLQQLENTSALGLNKEIQSSLVFVN</sequence>
<comment type="caution">
    <text evidence="1">The sequence shown here is derived from an EMBL/GenBank/DDBJ whole genome shotgun (WGS) entry which is preliminary data.</text>
</comment>
<dbReference type="AlphaFoldDB" id="A0A926D8B3"/>
<keyword evidence="2" id="KW-1185">Reference proteome</keyword>
<dbReference type="Proteomes" id="UP000651482">
    <property type="component" value="Unassembled WGS sequence"/>
</dbReference>